<reference evidence="10 11" key="1">
    <citation type="submission" date="2019-02" db="EMBL/GenBank/DDBJ databases">
        <title>Draft Genome Sequences of Six Type Strains of the Genus Massilia.</title>
        <authorList>
            <person name="Miess H."/>
            <person name="Frediansyhah A."/>
            <person name="Gross H."/>
        </authorList>
    </citation>
    <scope>NUCLEOTIDE SEQUENCE [LARGE SCALE GENOMIC DNA]</scope>
    <source>
        <strain evidence="10 11">DSM 17473</strain>
    </source>
</reference>
<keyword evidence="8" id="KW-0812">Transmembrane</keyword>
<evidence type="ECO:0000313" key="11">
    <source>
        <dbReference type="Proteomes" id="UP000290637"/>
    </source>
</evidence>
<dbReference type="KEGG" id="plue:EWM63_21390"/>
<dbReference type="AlphaFoldDB" id="A0A4P6L1Y4"/>
<evidence type="ECO:0000256" key="6">
    <source>
        <dbReference type="ARBA" id="ARBA00023136"/>
    </source>
</evidence>
<dbReference type="CDD" id="cd07023">
    <property type="entry name" value="S49_Sppa_N_C"/>
    <property type="match status" value="1"/>
</dbReference>
<dbReference type="Pfam" id="PF01343">
    <property type="entry name" value="Peptidase_S49"/>
    <property type="match status" value="2"/>
</dbReference>
<organism evidence="10 11">
    <name type="scientific">Pseudoduganella lutea</name>
    <dbReference type="NCBI Taxonomy" id="321985"/>
    <lineage>
        <taxon>Bacteria</taxon>
        <taxon>Pseudomonadati</taxon>
        <taxon>Pseudomonadota</taxon>
        <taxon>Betaproteobacteria</taxon>
        <taxon>Burkholderiales</taxon>
        <taxon>Oxalobacteraceae</taxon>
        <taxon>Telluria group</taxon>
        <taxon>Pseudoduganella</taxon>
    </lineage>
</organism>
<dbReference type="PANTHER" id="PTHR33209:SF1">
    <property type="entry name" value="PEPTIDASE S49 DOMAIN-CONTAINING PROTEIN"/>
    <property type="match status" value="1"/>
</dbReference>
<dbReference type="Proteomes" id="UP000290637">
    <property type="component" value="Chromosome"/>
</dbReference>
<dbReference type="PANTHER" id="PTHR33209">
    <property type="entry name" value="PROTEASE 4"/>
    <property type="match status" value="1"/>
</dbReference>
<feature type="transmembrane region" description="Helical" evidence="8">
    <location>
        <begin position="26"/>
        <end position="44"/>
    </location>
</feature>
<evidence type="ECO:0000313" key="10">
    <source>
        <dbReference type="EMBL" id="QBE65235.1"/>
    </source>
</evidence>
<feature type="active site" description="Proton donor/acceptor" evidence="7">
    <location>
        <position position="204"/>
    </location>
</feature>
<dbReference type="GO" id="GO:0006465">
    <property type="term" value="P:signal peptide processing"/>
    <property type="evidence" value="ECO:0007669"/>
    <property type="project" value="InterPro"/>
</dbReference>
<dbReference type="GO" id="GO:0016020">
    <property type="term" value="C:membrane"/>
    <property type="evidence" value="ECO:0007669"/>
    <property type="project" value="UniProtKB-SubCell"/>
</dbReference>
<dbReference type="InterPro" id="IPR004635">
    <property type="entry name" value="Pept_S49_SppA"/>
</dbReference>
<accession>A0A4P6L1Y4</accession>
<evidence type="ECO:0000256" key="5">
    <source>
        <dbReference type="ARBA" id="ARBA00022825"/>
    </source>
</evidence>
<evidence type="ECO:0000259" key="9">
    <source>
        <dbReference type="Pfam" id="PF01343"/>
    </source>
</evidence>
<dbReference type="InterPro" id="IPR002142">
    <property type="entry name" value="Peptidase_S49"/>
</dbReference>
<dbReference type="InterPro" id="IPR004634">
    <property type="entry name" value="Pept_S49_pIV"/>
</dbReference>
<dbReference type="GO" id="GO:0008236">
    <property type="term" value="F:serine-type peptidase activity"/>
    <property type="evidence" value="ECO:0007669"/>
    <property type="project" value="UniProtKB-KW"/>
</dbReference>
<dbReference type="OrthoDB" id="9764363at2"/>
<dbReference type="Gene3D" id="6.20.330.10">
    <property type="match status" value="1"/>
</dbReference>
<evidence type="ECO:0000256" key="2">
    <source>
        <dbReference type="ARBA" id="ARBA00008683"/>
    </source>
</evidence>
<dbReference type="NCBIfam" id="TIGR00705">
    <property type="entry name" value="SppA_67K"/>
    <property type="match status" value="1"/>
</dbReference>
<evidence type="ECO:0000256" key="7">
    <source>
        <dbReference type="PIRSR" id="PIRSR001217-1"/>
    </source>
</evidence>
<proteinExistence type="inferred from homology"/>
<feature type="domain" description="Peptidase S49" evidence="9">
    <location>
        <begin position="389"/>
        <end position="539"/>
    </location>
</feature>
<dbReference type="InterPro" id="IPR029045">
    <property type="entry name" value="ClpP/crotonase-like_dom_sf"/>
</dbReference>
<dbReference type="InterPro" id="IPR047272">
    <property type="entry name" value="S49_SppA_C"/>
</dbReference>
<evidence type="ECO:0000256" key="1">
    <source>
        <dbReference type="ARBA" id="ARBA00004370"/>
    </source>
</evidence>
<dbReference type="EMBL" id="CP035913">
    <property type="protein sequence ID" value="QBE65235.1"/>
    <property type="molecule type" value="Genomic_DNA"/>
</dbReference>
<feature type="active site" description="Nucleophile" evidence="7">
    <location>
        <position position="405"/>
    </location>
</feature>
<sequence length="626" mass="67115">MSRSVFSYVRGGIGRVWRFIDASRRAVMNLIFLVIVIALLYAIFGGGVKPLGEKTMLVLNLNGQLVEQAPGGAKLAALANLGDENVRRYIQLRDVLRVLDNAGRDPDIGGAVLLVDEMEGGGPAMQREIAAAIDRFRATGKKVVAWGSNYNQSQYQIAAHASEVYLHPMGTVILDGYGKYRTYYRDALDKLGVTVNLLKVGNFKSAAEPLVANGPSPAAAEAEAYLNNDLWNRYLQDVEKARKLQAGTIAQGIENLPALLERHDGNLAKMALGVKLVDGLKTRDEIRKLVLERGVPDAQNKSFRQVAFDDYLARLPQHIAGDAVGVVMAVGEIGDGIAAPGAIGGLSTSNLIRMAREDENIKAIVLRVDSPGGSAFGSELIRRELELTRAAGKPVVVSMGNLAASGGYWISMSSDEVIADASTITGSIGVFALFPTVDKVMDKLGIHTAGQPTTWLGDAGNPTRPMDPRFGQLLQSSINNVYAEFTTKAAQARKSTPEKIDAVAQGRVWTGAQAQERGLVDTLGSFNDAVRSAARRAKLGADPRIVYIERETTRFDKLLDFFGAPQAIGDVIDAAVARQVGSVLAPAGIPAGVAGHVARELNWLNDMTAKKKPFMALTHCMCGVPE</sequence>
<dbReference type="SUPFAM" id="SSF52096">
    <property type="entry name" value="ClpP/crotonase"/>
    <property type="match status" value="2"/>
</dbReference>
<gene>
    <name evidence="10" type="primary">sppA</name>
    <name evidence="10" type="ORF">EWM63_21390</name>
</gene>
<keyword evidence="11" id="KW-1185">Reference proteome</keyword>
<feature type="domain" description="Peptidase S49" evidence="9">
    <location>
        <begin position="136"/>
        <end position="287"/>
    </location>
</feature>
<dbReference type="CDD" id="cd07018">
    <property type="entry name" value="S49_SppA_67K_type"/>
    <property type="match status" value="1"/>
</dbReference>
<keyword evidence="8" id="KW-1133">Transmembrane helix</keyword>
<dbReference type="RefSeq" id="WP_130188346.1">
    <property type="nucleotide sequence ID" value="NZ_CP035913.1"/>
</dbReference>
<keyword evidence="3" id="KW-0645">Protease</keyword>
<dbReference type="PIRSF" id="PIRSF001217">
    <property type="entry name" value="Protease_4_SppA"/>
    <property type="match status" value="1"/>
</dbReference>
<keyword evidence="6 8" id="KW-0472">Membrane</keyword>
<evidence type="ECO:0000256" key="3">
    <source>
        <dbReference type="ARBA" id="ARBA00022670"/>
    </source>
</evidence>
<protein>
    <submittedName>
        <fullName evidence="10">Signal peptide peptidase SppA</fullName>
    </submittedName>
</protein>
<dbReference type="NCBIfam" id="TIGR00706">
    <property type="entry name" value="SppA_dom"/>
    <property type="match status" value="1"/>
</dbReference>
<keyword evidence="4" id="KW-0378">Hydrolase</keyword>
<comment type="similarity">
    <text evidence="2">Belongs to the peptidase S49 family.</text>
</comment>
<dbReference type="InterPro" id="IPR047217">
    <property type="entry name" value="S49_SppA_67K_type_N"/>
</dbReference>
<evidence type="ECO:0000256" key="4">
    <source>
        <dbReference type="ARBA" id="ARBA00022801"/>
    </source>
</evidence>
<comment type="subcellular location">
    <subcellularLocation>
        <location evidence="1">Membrane</location>
    </subcellularLocation>
</comment>
<dbReference type="Gene3D" id="3.90.226.10">
    <property type="entry name" value="2-enoyl-CoA Hydratase, Chain A, domain 1"/>
    <property type="match status" value="3"/>
</dbReference>
<keyword evidence="5" id="KW-0720">Serine protease</keyword>
<evidence type="ECO:0000256" key="8">
    <source>
        <dbReference type="SAM" id="Phobius"/>
    </source>
</evidence>
<name>A0A4P6L1Y4_9BURK</name>